<reference evidence="2" key="1">
    <citation type="journal article" date="2023" name="G3 (Bethesda)">
        <title>A reference genome for the long-term kleptoplast-retaining sea slug Elysia crispata morphotype clarki.</title>
        <authorList>
            <person name="Eastman K.E."/>
            <person name="Pendleton A.L."/>
            <person name="Shaikh M.A."/>
            <person name="Suttiyut T."/>
            <person name="Ogas R."/>
            <person name="Tomko P."/>
            <person name="Gavelis G."/>
            <person name="Widhalm J.R."/>
            <person name="Wisecaver J.H."/>
        </authorList>
    </citation>
    <scope>NUCLEOTIDE SEQUENCE</scope>
    <source>
        <strain evidence="2">ECLA1</strain>
    </source>
</reference>
<protein>
    <submittedName>
        <fullName evidence="2">Uncharacterized protein</fullName>
    </submittedName>
</protein>
<dbReference type="AlphaFoldDB" id="A0AAE1B1C0"/>
<keyword evidence="3" id="KW-1185">Reference proteome</keyword>
<evidence type="ECO:0000313" key="3">
    <source>
        <dbReference type="Proteomes" id="UP001283361"/>
    </source>
</evidence>
<evidence type="ECO:0000313" key="2">
    <source>
        <dbReference type="EMBL" id="KAK3797870.1"/>
    </source>
</evidence>
<proteinExistence type="predicted"/>
<comment type="caution">
    <text evidence="2">The sequence shown here is derived from an EMBL/GenBank/DDBJ whole genome shotgun (WGS) entry which is preliminary data.</text>
</comment>
<evidence type="ECO:0000256" key="1">
    <source>
        <dbReference type="SAM" id="MobiDB-lite"/>
    </source>
</evidence>
<dbReference type="Proteomes" id="UP001283361">
    <property type="component" value="Unassembled WGS sequence"/>
</dbReference>
<accession>A0AAE1B1C0</accession>
<sequence>MSQLLSWIDAPGLIIRPRHFLIFARSWLKLDLARELDLGRNGEKSKGSLGIPSRRRDLRPGKPGPGRVCLQICEHRGKIKGGSWGLDWDSGSCADRCKYGSTLLIGLVNDQSRSVKHYNPHPTVSSGYTVSGDCTRTQLSQVVTPYLVTVPAPNCLKWLHRICGYTVSGDCTRTQLSQVVTPYLVTAPPPNCLKWLHRICHNDCNLDQRILMGFRLYTRMEVTFLPVSSGSDRPTDLDQQLSLTVWALLCGSVPLTADFYRGILEKKKKYLGGFHLRGGRMSSVVGQTIKCGEEQLLLLLLVFIRSMCSAPRSPCAGRMVASRSRRFTDVAGDLAAIQRDGDESRNRRPPPLTVFGISPDQMRAGIVDHRRSLCLVFHRIR</sequence>
<organism evidence="2 3">
    <name type="scientific">Elysia crispata</name>
    <name type="common">lettuce slug</name>
    <dbReference type="NCBI Taxonomy" id="231223"/>
    <lineage>
        <taxon>Eukaryota</taxon>
        <taxon>Metazoa</taxon>
        <taxon>Spiralia</taxon>
        <taxon>Lophotrochozoa</taxon>
        <taxon>Mollusca</taxon>
        <taxon>Gastropoda</taxon>
        <taxon>Heterobranchia</taxon>
        <taxon>Euthyneura</taxon>
        <taxon>Panpulmonata</taxon>
        <taxon>Sacoglossa</taxon>
        <taxon>Placobranchoidea</taxon>
        <taxon>Plakobranchidae</taxon>
        <taxon>Elysia</taxon>
    </lineage>
</organism>
<dbReference type="EMBL" id="JAWDGP010000740">
    <property type="protein sequence ID" value="KAK3797870.1"/>
    <property type="molecule type" value="Genomic_DNA"/>
</dbReference>
<gene>
    <name evidence="2" type="ORF">RRG08_052469</name>
</gene>
<feature type="region of interest" description="Disordered" evidence="1">
    <location>
        <begin position="44"/>
        <end position="63"/>
    </location>
</feature>
<name>A0AAE1B1C0_9GAST</name>